<reference evidence="4 5" key="1">
    <citation type="submission" date="2024-09" db="EMBL/GenBank/DDBJ databases">
        <authorList>
            <person name="Sun Q."/>
            <person name="Mori K."/>
        </authorList>
    </citation>
    <scope>NUCLEOTIDE SEQUENCE [LARGE SCALE GENOMIC DNA]</scope>
    <source>
        <strain evidence="4 5">NCAIM B.02415</strain>
    </source>
</reference>
<dbReference type="InterPro" id="IPR019734">
    <property type="entry name" value="TPR_rpt"/>
</dbReference>
<dbReference type="RefSeq" id="WP_377026714.1">
    <property type="nucleotide sequence ID" value="NZ_JBHLTS010000080.1"/>
</dbReference>
<evidence type="ECO:0000313" key="5">
    <source>
        <dbReference type="Proteomes" id="UP001589828"/>
    </source>
</evidence>
<evidence type="ECO:0000313" key="4">
    <source>
        <dbReference type="EMBL" id="MFC0519013.1"/>
    </source>
</evidence>
<evidence type="ECO:0000256" key="1">
    <source>
        <dbReference type="ARBA" id="ARBA00004496"/>
    </source>
</evidence>
<dbReference type="SMART" id="SM00028">
    <property type="entry name" value="TPR"/>
    <property type="match status" value="7"/>
</dbReference>
<dbReference type="Gene3D" id="1.25.40.10">
    <property type="entry name" value="Tetratricopeptide repeat domain"/>
    <property type="match status" value="1"/>
</dbReference>
<organism evidence="4 5">
    <name type="scientific">Mucilaginibacter angelicae</name>
    <dbReference type="NCBI Taxonomy" id="869718"/>
    <lineage>
        <taxon>Bacteria</taxon>
        <taxon>Pseudomonadati</taxon>
        <taxon>Bacteroidota</taxon>
        <taxon>Sphingobacteriia</taxon>
        <taxon>Sphingobacteriales</taxon>
        <taxon>Sphingobacteriaceae</taxon>
        <taxon>Mucilaginibacter</taxon>
    </lineage>
</organism>
<comment type="caution">
    <text evidence="4">The sequence shown here is derived from an EMBL/GenBank/DDBJ whole genome shotgun (WGS) entry which is preliminary data.</text>
</comment>
<dbReference type="InterPro" id="IPR011990">
    <property type="entry name" value="TPR-like_helical_dom_sf"/>
</dbReference>
<proteinExistence type="predicted"/>
<accession>A0ABV6LHP6</accession>
<evidence type="ECO:0000256" key="2">
    <source>
        <dbReference type="ARBA" id="ARBA00022490"/>
    </source>
</evidence>
<dbReference type="PANTHER" id="PTHR45954">
    <property type="entry name" value="LD33695P"/>
    <property type="match status" value="1"/>
</dbReference>
<keyword evidence="2" id="KW-0963">Cytoplasm</keyword>
<dbReference type="InterPro" id="IPR029035">
    <property type="entry name" value="DHS-like_NAD/FAD-binding_dom"/>
</dbReference>
<dbReference type="EMBL" id="JBHLTS010000080">
    <property type="protein sequence ID" value="MFC0519013.1"/>
    <property type="molecule type" value="Genomic_DNA"/>
</dbReference>
<dbReference type="PANTHER" id="PTHR45954:SF1">
    <property type="entry name" value="LD33695P"/>
    <property type="match status" value="1"/>
</dbReference>
<name>A0ABV6LHP6_9SPHI</name>
<dbReference type="Gene3D" id="3.40.50.1220">
    <property type="entry name" value="TPP-binding domain"/>
    <property type="match status" value="1"/>
</dbReference>
<dbReference type="Pfam" id="PF13289">
    <property type="entry name" value="SIR2_2"/>
    <property type="match status" value="1"/>
</dbReference>
<keyword evidence="5" id="KW-1185">Reference proteome</keyword>
<dbReference type="InterPro" id="IPR052386">
    <property type="entry name" value="GPSM"/>
</dbReference>
<dbReference type="SUPFAM" id="SSF48452">
    <property type="entry name" value="TPR-like"/>
    <property type="match status" value="2"/>
</dbReference>
<evidence type="ECO:0000256" key="3">
    <source>
        <dbReference type="ARBA" id="ARBA00022737"/>
    </source>
</evidence>
<dbReference type="Proteomes" id="UP001589828">
    <property type="component" value="Unassembled WGS sequence"/>
</dbReference>
<gene>
    <name evidence="4" type="ORF">ACFFGT_32670</name>
</gene>
<protein>
    <submittedName>
        <fullName evidence="4">Tetratricopeptide repeat protein</fullName>
    </submittedName>
</protein>
<comment type="subcellular location">
    <subcellularLocation>
        <location evidence="1">Cytoplasm</location>
    </subcellularLocation>
</comment>
<dbReference type="SUPFAM" id="SSF52467">
    <property type="entry name" value="DHS-like NAD/FAD-binding domain"/>
    <property type="match status" value="1"/>
</dbReference>
<dbReference type="Pfam" id="PF13181">
    <property type="entry name" value="TPR_8"/>
    <property type="match status" value="2"/>
</dbReference>
<sequence>MEDNSKNFLSHFLEKIFSEKLSILCGAGISYNSGLPVVYQFLTALFEKFELAEEQRQLIYYSDYPFEAIMELLQRETDITDLLRIFELGDYNTNHLFMAYLAKEKRIKNIVTTNFDILIEQAFAVVGLYENIDYNIYSTEEEFANIGWSGNGINLIKIHGTASDLESMAINMEMVATQTMCINKNRVIKQLFNKSLNPTVIILGYSSSDVFDISPEIKLIKNNQSAVLYLEHSKDKEFHIEDITLKVEKNPFTGFVDSHRLFYDTDDFVKALWSLTNLPDYKFISREKVIWNPLVDRWFAQAEKVLTNGFKHQICGRLFHNICEFDSSIDHYDKGIAIALQLNDEQRFSSELGNLALTYNSVGRFKDAVNCLNASLASCERIGNSQGQISQLQSLGNVYKNMGQYDMSEQCFLSASRIIESQGDEYDLCTTLGNLITLYNKTGDYAKTVFYGEKAHELAGKLGIKQSEGSILCSLGSAYYSLGQTKKAIDHMEGGIAIGRLIGNNNIICLGQTNLALIYTHERQYNLAIDLLMTALPLSLSMGTQHNSGLIYLSLGQNHVALDQTSFAMENFEKAKLIWENVFDPDHPNLTILDKEMSSIKNL</sequence>
<keyword evidence="3" id="KW-0677">Repeat</keyword>